<dbReference type="PANTHER" id="PTHR34182:SF1">
    <property type="entry name" value="PROTEIN-EXPORT MEMBRANE PROTEIN SECG"/>
    <property type="match status" value="1"/>
</dbReference>
<feature type="transmembrane region" description="Helical" evidence="12">
    <location>
        <begin position="51"/>
        <end position="70"/>
    </location>
</feature>
<evidence type="ECO:0000256" key="4">
    <source>
        <dbReference type="ARBA" id="ARBA00022448"/>
    </source>
</evidence>
<keyword evidence="10 12" id="KW-0472">Membrane</keyword>
<keyword evidence="6 12" id="KW-0812">Transmembrane</keyword>
<dbReference type="Pfam" id="PF03840">
    <property type="entry name" value="SecG"/>
    <property type="match status" value="1"/>
</dbReference>
<comment type="caution">
    <text evidence="12">Lacks conserved residue(s) required for the propagation of feature annotation.</text>
</comment>
<evidence type="ECO:0000256" key="5">
    <source>
        <dbReference type="ARBA" id="ARBA00022475"/>
    </source>
</evidence>
<evidence type="ECO:0000256" key="7">
    <source>
        <dbReference type="ARBA" id="ARBA00022927"/>
    </source>
</evidence>
<name>A0A5C8PF69_9HYPH</name>
<organism evidence="14 15">
    <name type="scientific">Vineibacter terrae</name>
    <dbReference type="NCBI Taxonomy" id="2586908"/>
    <lineage>
        <taxon>Bacteria</taxon>
        <taxon>Pseudomonadati</taxon>
        <taxon>Pseudomonadota</taxon>
        <taxon>Alphaproteobacteria</taxon>
        <taxon>Hyphomicrobiales</taxon>
        <taxon>Vineibacter</taxon>
    </lineage>
</organism>
<evidence type="ECO:0000256" key="12">
    <source>
        <dbReference type="RuleBase" id="RU365087"/>
    </source>
</evidence>
<keyword evidence="5 12" id="KW-1003">Cell membrane</keyword>
<reference evidence="14 15" key="1">
    <citation type="submission" date="2019-06" db="EMBL/GenBank/DDBJ databases">
        <title>New taxonomy in bacterial strain CC-CFT640, isolated from vineyard.</title>
        <authorList>
            <person name="Lin S.-Y."/>
            <person name="Tsai C.-F."/>
            <person name="Young C.-C."/>
        </authorList>
    </citation>
    <scope>NUCLEOTIDE SEQUENCE [LARGE SCALE GENOMIC DNA]</scope>
    <source>
        <strain evidence="14 15">CC-CFT640</strain>
    </source>
</reference>
<evidence type="ECO:0000256" key="13">
    <source>
        <dbReference type="SAM" id="MobiDB-lite"/>
    </source>
</evidence>
<evidence type="ECO:0000256" key="9">
    <source>
        <dbReference type="ARBA" id="ARBA00023010"/>
    </source>
</evidence>
<comment type="caution">
    <text evidence="14">The sequence shown here is derived from an EMBL/GenBank/DDBJ whole genome shotgun (WGS) entry which is preliminary data.</text>
</comment>
<evidence type="ECO:0000313" key="15">
    <source>
        <dbReference type="Proteomes" id="UP000321638"/>
    </source>
</evidence>
<dbReference type="GO" id="GO:0065002">
    <property type="term" value="P:intracellular protein transmembrane transport"/>
    <property type="evidence" value="ECO:0007669"/>
    <property type="project" value="TreeGrafter"/>
</dbReference>
<dbReference type="PANTHER" id="PTHR34182">
    <property type="entry name" value="PROTEIN-EXPORT MEMBRANE PROTEIN SECG"/>
    <property type="match status" value="1"/>
</dbReference>
<evidence type="ECO:0000256" key="10">
    <source>
        <dbReference type="ARBA" id="ARBA00023136"/>
    </source>
</evidence>
<dbReference type="InterPro" id="IPR004692">
    <property type="entry name" value="SecG"/>
</dbReference>
<evidence type="ECO:0000313" key="14">
    <source>
        <dbReference type="EMBL" id="TXL72256.1"/>
    </source>
</evidence>
<accession>A0A5C8PF69</accession>
<evidence type="ECO:0000256" key="1">
    <source>
        <dbReference type="ARBA" id="ARBA00004651"/>
    </source>
</evidence>
<dbReference type="AlphaFoldDB" id="A0A5C8PF69"/>
<comment type="subcellular location">
    <subcellularLocation>
        <location evidence="1 12">Cell membrane</location>
        <topology evidence="1 12">Multi-pass membrane protein</topology>
    </subcellularLocation>
</comment>
<comment type="function">
    <text evidence="11 12">Involved in protein export. Participates in an early event of protein translocation.</text>
</comment>
<protein>
    <recommendedName>
        <fullName evidence="3 12">Protein-export membrane protein SecG</fullName>
    </recommendedName>
</protein>
<keyword evidence="4 12" id="KW-0813">Transport</keyword>
<keyword evidence="9 12" id="KW-0811">Translocation</keyword>
<dbReference type="GO" id="GO:0005886">
    <property type="term" value="C:plasma membrane"/>
    <property type="evidence" value="ECO:0007669"/>
    <property type="project" value="UniProtKB-SubCell"/>
</dbReference>
<dbReference type="NCBIfam" id="TIGR00810">
    <property type="entry name" value="secG"/>
    <property type="match status" value="1"/>
</dbReference>
<evidence type="ECO:0000256" key="11">
    <source>
        <dbReference type="ARBA" id="ARBA00025182"/>
    </source>
</evidence>
<gene>
    <name evidence="14" type="primary">secG</name>
    <name evidence="14" type="ORF">FHP25_26755</name>
</gene>
<dbReference type="GO" id="GO:0015450">
    <property type="term" value="F:protein-transporting ATPase activity"/>
    <property type="evidence" value="ECO:0007669"/>
    <property type="project" value="UniProtKB-UniRule"/>
</dbReference>
<dbReference type="GO" id="GO:0009306">
    <property type="term" value="P:protein secretion"/>
    <property type="evidence" value="ECO:0007669"/>
    <property type="project" value="UniProtKB-UniRule"/>
</dbReference>
<dbReference type="PRINTS" id="PR01651">
    <property type="entry name" value="SECGEXPORT"/>
</dbReference>
<comment type="similarity">
    <text evidence="2 12">Belongs to the SecG family.</text>
</comment>
<evidence type="ECO:0000256" key="8">
    <source>
        <dbReference type="ARBA" id="ARBA00022989"/>
    </source>
</evidence>
<keyword evidence="7 12" id="KW-0653">Protein transport</keyword>
<evidence type="ECO:0000256" key="2">
    <source>
        <dbReference type="ARBA" id="ARBA00008445"/>
    </source>
</evidence>
<feature type="region of interest" description="Disordered" evidence="13">
    <location>
        <begin position="75"/>
        <end position="112"/>
    </location>
</feature>
<dbReference type="OrthoDB" id="7366942at2"/>
<dbReference type="Proteomes" id="UP000321638">
    <property type="component" value="Unassembled WGS sequence"/>
</dbReference>
<evidence type="ECO:0000256" key="3">
    <source>
        <dbReference type="ARBA" id="ARBA00017876"/>
    </source>
</evidence>
<feature type="compositionally biased region" description="Low complexity" evidence="13">
    <location>
        <begin position="90"/>
        <end position="112"/>
    </location>
</feature>
<keyword evidence="15" id="KW-1185">Reference proteome</keyword>
<dbReference type="EMBL" id="VDUZ01000035">
    <property type="protein sequence ID" value="TXL72256.1"/>
    <property type="molecule type" value="Genomic_DNA"/>
</dbReference>
<dbReference type="GO" id="GO:0043952">
    <property type="term" value="P:protein transport by the Sec complex"/>
    <property type="evidence" value="ECO:0007669"/>
    <property type="project" value="TreeGrafter"/>
</dbReference>
<keyword evidence="8 12" id="KW-1133">Transmembrane helix</keyword>
<proteinExistence type="inferred from homology"/>
<evidence type="ECO:0000256" key="6">
    <source>
        <dbReference type="ARBA" id="ARBA00022692"/>
    </source>
</evidence>
<sequence>MQNVVLAIHVLIAVSLVVVVLLQRSEGGGLGMGRSDSFMSTRGQANLLTRTTAILAGTFFATSIALAILAGTHGKPSSIMDQGKPPAGQSAPAGTPSTGAPAAPAAPSTPTR</sequence>